<evidence type="ECO:0000313" key="4">
    <source>
        <dbReference type="EMBL" id="RRD29924.1"/>
    </source>
</evidence>
<dbReference type="Proteomes" id="UP000271272">
    <property type="component" value="Unassembled WGS sequence"/>
</dbReference>
<keyword evidence="5" id="KW-1185">Reference proteome</keyword>
<keyword evidence="2" id="KW-0472">Membrane</keyword>
<dbReference type="EMBL" id="RQZC01000004">
    <property type="protein sequence ID" value="RRD29924.1"/>
    <property type="molecule type" value="Genomic_DNA"/>
</dbReference>
<dbReference type="RefSeq" id="WP_124933287.1">
    <property type="nucleotide sequence ID" value="NZ_JAGFOU010000003.1"/>
</dbReference>
<dbReference type="PANTHER" id="PTHR30576">
    <property type="entry name" value="COLANIC BIOSYNTHESIS UDP-GLUCOSE LIPID CARRIER TRANSFERASE"/>
    <property type="match status" value="1"/>
</dbReference>
<feature type="transmembrane region" description="Helical" evidence="2">
    <location>
        <begin position="40"/>
        <end position="63"/>
    </location>
</feature>
<dbReference type="OrthoDB" id="9808602at2"/>
<dbReference type="InterPro" id="IPR003362">
    <property type="entry name" value="Bact_transf"/>
</dbReference>
<evidence type="ECO:0000256" key="2">
    <source>
        <dbReference type="SAM" id="Phobius"/>
    </source>
</evidence>
<accession>A0A3P1V6W2</accession>
<gene>
    <name evidence="4" type="ORF">EII10_04300</name>
</gene>
<keyword evidence="2" id="KW-1133">Transmembrane helix</keyword>
<evidence type="ECO:0000259" key="3">
    <source>
        <dbReference type="Pfam" id="PF02397"/>
    </source>
</evidence>
<keyword evidence="4" id="KW-0808">Transferase</keyword>
<proteinExistence type="inferred from homology"/>
<dbReference type="PANTHER" id="PTHR30576:SF0">
    <property type="entry name" value="UNDECAPRENYL-PHOSPHATE N-ACETYLGALACTOSAMINYL 1-PHOSPHATE TRANSFERASE-RELATED"/>
    <property type="match status" value="1"/>
</dbReference>
<name>A0A3P1V6W2_9ACTO</name>
<dbReference type="GO" id="GO:0016780">
    <property type="term" value="F:phosphotransferase activity, for other substituted phosphate groups"/>
    <property type="evidence" value="ECO:0007669"/>
    <property type="project" value="TreeGrafter"/>
</dbReference>
<sequence length="242" mass="27490">MRVPPWEDLPSDMRTEAVRPYYEALAMRGPELVLKRVLDVLGAGVLMIALGWLFLILAVVIKLDSPGPVFFRQRRVTRLGGEFRIFKFRTMAHRSGPTGARVTVGDDPRVTRVGAFMRRYRLDEIGQLIDVLRGTMTFVGTRPEIPEYVRRYTPEMRATLLLPAGVTSTASIHFKDEAQRLSGVHDVDHVYVTEVLPAKMALNLDDVRRFTIVRDLRIACETVRAVLMRGEDQRQAVMRGGR</sequence>
<organism evidence="4 5">
    <name type="scientific">Actinomyces bowdenii</name>
    <dbReference type="NCBI Taxonomy" id="131109"/>
    <lineage>
        <taxon>Bacteria</taxon>
        <taxon>Bacillati</taxon>
        <taxon>Actinomycetota</taxon>
        <taxon>Actinomycetes</taxon>
        <taxon>Actinomycetales</taxon>
        <taxon>Actinomycetaceae</taxon>
        <taxon>Actinomyces</taxon>
    </lineage>
</organism>
<protein>
    <submittedName>
        <fullName evidence="4">Sugar transferase</fullName>
    </submittedName>
</protein>
<feature type="domain" description="Bacterial sugar transferase" evidence="3">
    <location>
        <begin position="35"/>
        <end position="227"/>
    </location>
</feature>
<comment type="caution">
    <text evidence="4">The sequence shown here is derived from an EMBL/GenBank/DDBJ whole genome shotgun (WGS) entry which is preliminary data.</text>
</comment>
<dbReference type="AlphaFoldDB" id="A0A3P1V6W2"/>
<evidence type="ECO:0000256" key="1">
    <source>
        <dbReference type="ARBA" id="ARBA00006464"/>
    </source>
</evidence>
<dbReference type="Pfam" id="PF02397">
    <property type="entry name" value="Bac_transf"/>
    <property type="match status" value="1"/>
</dbReference>
<comment type="similarity">
    <text evidence="1">Belongs to the bacterial sugar transferase family.</text>
</comment>
<reference evidence="4 5" key="1">
    <citation type="submission" date="2018-11" db="EMBL/GenBank/DDBJ databases">
        <title>Genomes From Bacteria Associated with the Canine Oral Cavity: a Test Case for Automated Genome-Based Taxonomic Assignment.</title>
        <authorList>
            <person name="Coil D.A."/>
            <person name="Jospin G."/>
            <person name="Darling A.E."/>
            <person name="Wallis C."/>
            <person name="Davis I.J."/>
            <person name="Harris S."/>
            <person name="Eisen J.A."/>
            <person name="Holcombe L.J."/>
            <person name="O'Flynn C."/>
        </authorList>
    </citation>
    <scope>NUCLEOTIDE SEQUENCE [LARGE SCALE GENOMIC DNA]</scope>
    <source>
        <strain evidence="4 5">OH5050</strain>
    </source>
</reference>
<evidence type="ECO:0000313" key="5">
    <source>
        <dbReference type="Proteomes" id="UP000271272"/>
    </source>
</evidence>
<keyword evidence="2" id="KW-0812">Transmembrane</keyword>